<reference evidence="1 2" key="1">
    <citation type="submission" date="2024-03" db="EMBL/GenBank/DDBJ databases">
        <title>Novel species of the genus Variovorax.</title>
        <authorList>
            <person name="Liu Q."/>
            <person name="Xin Y.-H."/>
        </authorList>
    </citation>
    <scope>NUCLEOTIDE SEQUENCE [LARGE SCALE GENOMIC DNA]</scope>
    <source>
        <strain evidence="1 2">KACC 18501</strain>
    </source>
</reference>
<proteinExistence type="predicted"/>
<name>A0ABU8W4U0_9BURK</name>
<dbReference type="Proteomes" id="UP001363010">
    <property type="component" value="Unassembled WGS sequence"/>
</dbReference>
<dbReference type="RefSeq" id="WP_340366079.1">
    <property type="nucleotide sequence ID" value="NZ_JBBKZV010000019.1"/>
</dbReference>
<dbReference type="EMBL" id="JBBKZV010000019">
    <property type="protein sequence ID" value="MEJ8825050.1"/>
    <property type="molecule type" value="Genomic_DNA"/>
</dbReference>
<sequence length="65" mass="6962">MEAHTNQPSELVNGLRSALLRVQADRRAQRVNVLTALGGGFGCDAELAPFSTRAKRGIISTLRVA</sequence>
<evidence type="ECO:0000313" key="2">
    <source>
        <dbReference type="Proteomes" id="UP001363010"/>
    </source>
</evidence>
<accession>A0ABU8W4U0</accession>
<gene>
    <name evidence="1" type="ORF">WKW80_23985</name>
</gene>
<organism evidence="1 2">
    <name type="scientific">Variovorax humicola</name>
    <dbReference type="NCBI Taxonomy" id="1769758"/>
    <lineage>
        <taxon>Bacteria</taxon>
        <taxon>Pseudomonadati</taxon>
        <taxon>Pseudomonadota</taxon>
        <taxon>Betaproteobacteria</taxon>
        <taxon>Burkholderiales</taxon>
        <taxon>Comamonadaceae</taxon>
        <taxon>Variovorax</taxon>
    </lineage>
</organism>
<comment type="caution">
    <text evidence="1">The sequence shown here is derived from an EMBL/GenBank/DDBJ whole genome shotgun (WGS) entry which is preliminary data.</text>
</comment>
<protein>
    <submittedName>
        <fullName evidence="1">Uncharacterized protein</fullName>
    </submittedName>
</protein>
<evidence type="ECO:0000313" key="1">
    <source>
        <dbReference type="EMBL" id="MEJ8825050.1"/>
    </source>
</evidence>
<keyword evidence="2" id="KW-1185">Reference proteome</keyword>